<dbReference type="PANTHER" id="PTHR30461">
    <property type="entry name" value="DNA-INVERTASE FROM LAMBDOID PROPHAGE"/>
    <property type="match status" value="1"/>
</dbReference>
<evidence type="ECO:0000256" key="3">
    <source>
        <dbReference type="ARBA" id="ARBA00023100"/>
    </source>
</evidence>
<feature type="domain" description="Resolvase/invertase-type recombinase catalytic" evidence="8">
    <location>
        <begin position="4"/>
        <end position="138"/>
    </location>
</feature>
<feature type="active site" description="O-(5'-phospho-DNA)-serine intermediate" evidence="6 7">
    <location>
        <position position="12"/>
    </location>
</feature>
<keyword evidence="3" id="KW-0230">DNA invertase</keyword>
<dbReference type="GO" id="GO:0000150">
    <property type="term" value="F:DNA strand exchange activity"/>
    <property type="evidence" value="ECO:0007669"/>
    <property type="project" value="UniProtKB-KW"/>
</dbReference>
<keyword evidence="4" id="KW-0238">DNA-binding</keyword>
<dbReference type="InterPro" id="IPR036162">
    <property type="entry name" value="Resolvase-like_N_sf"/>
</dbReference>
<dbReference type="KEGG" id="chrm:FYK34_11735"/>
<evidence type="ECO:0000256" key="1">
    <source>
        <dbReference type="ARBA" id="ARBA00009913"/>
    </source>
</evidence>
<reference evidence="9 10" key="1">
    <citation type="submission" date="2019-08" db="EMBL/GenBank/DDBJ databases">
        <title>Chromobacterium paludis, a novel bacterium isolated from a Maryland marsh pond.</title>
        <authorList>
            <person name="Blackburn M.B."/>
            <person name="Gundersen-Rindal D.E."/>
        </authorList>
    </citation>
    <scope>NUCLEOTIDE SEQUENCE [LARGE SCALE GENOMIC DNA]</scope>
    <source>
        <strain evidence="10">IIBBL 257-1</strain>
    </source>
</reference>
<dbReference type="CDD" id="cd03768">
    <property type="entry name" value="SR_ResInv"/>
    <property type="match status" value="1"/>
</dbReference>
<dbReference type="FunFam" id="3.40.50.1390:FF:000001">
    <property type="entry name" value="DNA recombinase"/>
    <property type="match status" value="1"/>
</dbReference>
<keyword evidence="2" id="KW-0229">DNA integration</keyword>
<dbReference type="PANTHER" id="PTHR30461:SF2">
    <property type="entry name" value="SERINE RECOMBINASE PINE-RELATED"/>
    <property type="match status" value="1"/>
</dbReference>
<dbReference type="GO" id="GO:0003677">
    <property type="term" value="F:DNA binding"/>
    <property type="evidence" value="ECO:0007669"/>
    <property type="project" value="UniProtKB-KW"/>
</dbReference>
<dbReference type="InterPro" id="IPR009057">
    <property type="entry name" value="Homeodomain-like_sf"/>
</dbReference>
<evidence type="ECO:0000256" key="7">
    <source>
        <dbReference type="PROSITE-ProRule" id="PRU10137"/>
    </source>
</evidence>
<keyword evidence="10" id="KW-1185">Reference proteome</keyword>
<evidence type="ECO:0000256" key="5">
    <source>
        <dbReference type="ARBA" id="ARBA00023172"/>
    </source>
</evidence>
<dbReference type="EMBL" id="CP043473">
    <property type="protein sequence ID" value="QEL56185.1"/>
    <property type="molecule type" value="Genomic_DNA"/>
</dbReference>
<dbReference type="InterPro" id="IPR050639">
    <property type="entry name" value="SSR_resolvase"/>
</dbReference>
<dbReference type="RefSeq" id="WP_149296683.1">
    <property type="nucleotide sequence ID" value="NZ_CP043473.1"/>
</dbReference>
<dbReference type="Pfam" id="PF00239">
    <property type="entry name" value="Resolvase"/>
    <property type="match status" value="1"/>
</dbReference>
<dbReference type="SMART" id="SM00857">
    <property type="entry name" value="Resolvase"/>
    <property type="match status" value="1"/>
</dbReference>
<evidence type="ECO:0000256" key="2">
    <source>
        <dbReference type="ARBA" id="ARBA00022908"/>
    </source>
</evidence>
<accession>A0A5C1DHD2</accession>
<proteinExistence type="inferred from homology"/>
<organism evidence="9 10">
    <name type="scientific">Chromobacterium paludis</name>
    <dbReference type="NCBI Taxonomy" id="2605945"/>
    <lineage>
        <taxon>Bacteria</taxon>
        <taxon>Pseudomonadati</taxon>
        <taxon>Pseudomonadota</taxon>
        <taxon>Betaproteobacteria</taxon>
        <taxon>Neisseriales</taxon>
        <taxon>Chromobacteriaceae</taxon>
        <taxon>Chromobacterium</taxon>
    </lineage>
</organism>
<dbReference type="InterPro" id="IPR006119">
    <property type="entry name" value="Resolv_N"/>
</dbReference>
<dbReference type="Gene3D" id="1.10.10.60">
    <property type="entry name" value="Homeodomain-like"/>
    <property type="match status" value="1"/>
</dbReference>
<dbReference type="Gene3D" id="3.40.50.1390">
    <property type="entry name" value="Resolvase, N-terminal catalytic domain"/>
    <property type="match status" value="1"/>
</dbReference>
<dbReference type="Pfam" id="PF02796">
    <property type="entry name" value="HTH_7"/>
    <property type="match status" value="1"/>
</dbReference>
<gene>
    <name evidence="9" type="ORF">FYK34_11735</name>
</gene>
<dbReference type="Proteomes" id="UP000322079">
    <property type="component" value="Chromosome"/>
</dbReference>
<name>A0A5C1DHD2_9NEIS</name>
<sequence>MGKLRLGYARVSTDDQTTALQADALQRAGCHRVYQDTASGKSGVARPQLEECLADLREGDTLVVWRLDRLGRSLPDLVRIVTELVERGVGFESLTEKIETTNASGKLMFHLFAALAEFERNLIRERTKAGLTAARARGRLGGRKPKLDAKQIRHIKALLNDPKTSVTELARDYGVSRTTIYKHCGV</sequence>
<dbReference type="SUPFAM" id="SSF46689">
    <property type="entry name" value="Homeodomain-like"/>
    <property type="match status" value="1"/>
</dbReference>
<evidence type="ECO:0000313" key="10">
    <source>
        <dbReference type="Proteomes" id="UP000322079"/>
    </source>
</evidence>
<dbReference type="PROSITE" id="PS00398">
    <property type="entry name" value="RECOMBINASES_2"/>
    <property type="match status" value="1"/>
</dbReference>
<evidence type="ECO:0000256" key="6">
    <source>
        <dbReference type="PIRSR" id="PIRSR606118-50"/>
    </source>
</evidence>
<keyword evidence="5" id="KW-0233">DNA recombination</keyword>
<evidence type="ECO:0000259" key="8">
    <source>
        <dbReference type="PROSITE" id="PS51736"/>
    </source>
</evidence>
<dbReference type="InterPro" id="IPR006120">
    <property type="entry name" value="Resolvase_HTH_dom"/>
</dbReference>
<evidence type="ECO:0000256" key="4">
    <source>
        <dbReference type="ARBA" id="ARBA00023125"/>
    </source>
</evidence>
<dbReference type="PROSITE" id="PS51736">
    <property type="entry name" value="RECOMBINASES_3"/>
    <property type="match status" value="1"/>
</dbReference>
<dbReference type="InterPro" id="IPR006118">
    <property type="entry name" value="Recombinase_CS"/>
</dbReference>
<dbReference type="GO" id="GO:0015074">
    <property type="term" value="P:DNA integration"/>
    <property type="evidence" value="ECO:0007669"/>
    <property type="project" value="UniProtKB-KW"/>
</dbReference>
<protein>
    <submittedName>
        <fullName evidence="9">Recombinase family protein</fullName>
    </submittedName>
</protein>
<dbReference type="AlphaFoldDB" id="A0A5C1DHD2"/>
<dbReference type="SUPFAM" id="SSF53041">
    <property type="entry name" value="Resolvase-like"/>
    <property type="match status" value="1"/>
</dbReference>
<dbReference type="CDD" id="cd00569">
    <property type="entry name" value="HTH_Hin_like"/>
    <property type="match status" value="1"/>
</dbReference>
<evidence type="ECO:0000313" key="9">
    <source>
        <dbReference type="EMBL" id="QEL56185.1"/>
    </source>
</evidence>
<dbReference type="PROSITE" id="PS00397">
    <property type="entry name" value="RECOMBINASES_1"/>
    <property type="match status" value="1"/>
</dbReference>
<comment type="similarity">
    <text evidence="1">Belongs to the site-specific recombinase resolvase family.</text>
</comment>